<dbReference type="GO" id="GO:0005509">
    <property type="term" value="F:calcium ion binding"/>
    <property type="evidence" value="ECO:0007669"/>
    <property type="project" value="InterPro"/>
</dbReference>
<dbReference type="InterPro" id="IPR011992">
    <property type="entry name" value="EF-hand-dom_pair"/>
</dbReference>
<dbReference type="EMBL" id="CP119312">
    <property type="protein sequence ID" value="WEK04309.1"/>
    <property type="molecule type" value="Genomic_DNA"/>
</dbReference>
<proteinExistence type="predicted"/>
<accession>A0AAJ5VVS7</accession>
<name>A0AAJ5VVS7_9HYPH</name>
<reference evidence="4" key="1">
    <citation type="submission" date="2023-03" db="EMBL/GenBank/DDBJ databases">
        <title>Andean soil-derived lignocellulolytic bacterial consortium as a source of novel taxa and putative plastic-active enzymes.</title>
        <authorList>
            <person name="Diaz-Garcia L."/>
            <person name="Chuvochina M."/>
            <person name="Feuerriegel G."/>
            <person name="Bunk B."/>
            <person name="Sproer C."/>
            <person name="Streit W.R."/>
            <person name="Rodriguez L.M."/>
            <person name="Overmann J."/>
            <person name="Jimenez D.J."/>
        </authorList>
    </citation>
    <scope>NUCLEOTIDE SEQUENCE</scope>
    <source>
        <strain evidence="4">MAG 4196</strain>
    </source>
</reference>
<sequence>MKKFALGLAIAGLTATAALAQTPMSFGDVDTDGNGELSYAELQAVWPDLGQPEFDAADADASGGLNADELNSLQPAAAPAAPAAPAPAPDASLGVPDAGLGADPMAAPTETPESLVPGTTDQ</sequence>
<dbReference type="InterPro" id="IPR018247">
    <property type="entry name" value="EF_Hand_1_Ca_BS"/>
</dbReference>
<dbReference type="InterPro" id="IPR002048">
    <property type="entry name" value="EF_hand_dom"/>
</dbReference>
<evidence type="ECO:0000313" key="5">
    <source>
        <dbReference type="Proteomes" id="UP001217476"/>
    </source>
</evidence>
<dbReference type="Proteomes" id="UP001217476">
    <property type="component" value="Chromosome"/>
</dbReference>
<keyword evidence="2" id="KW-0732">Signal</keyword>
<dbReference type="AlphaFoldDB" id="A0AAJ5VVS7"/>
<feature type="signal peptide" evidence="2">
    <location>
        <begin position="1"/>
        <end position="20"/>
    </location>
</feature>
<dbReference type="PROSITE" id="PS50222">
    <property type="entry name" value="EF_HAND_2"/>
    <property type="match status" value="1"/>
</dbReference>
<evidence type="ECO:0000256" key="2">
    <source>
        <dbReference type="SAM" id="SignalP"/>
    </source>
</evidence>
<protein>
    <recommendedName>
        <fullName evidence="3">EF-hand domain-containing protein</fullName>
    </recommendedName>
</protein>
<organism evidence="4 5">
    <name type="scientific">Candidatus Devosia phytovorans</name>
    <dbReference type="NCBI Taxonomy" id="3121372"/>
    <lineage>
        <taxon>Bacteria</taxon>
        <taxon>Pseudomonadati</taxon>
        <taxon>Pseudomonadota</taxon>
        <taxon>Alphaproteobacteria</taxon>
        <taxon>Hyphomicrobiales</taxon>
        <taxon>Devosiaceae</taxon>
        <taxon>Devosia</taxon>
    </lineage>
</organism>
<dbReference type="SUPFAM" id="SSF47473">
    <property type="entry name" value="EF-hand"/>
    <property type="match status" value="1"/>
</dbReference>
<feature type="domain" description="EF-hand" evidence="3">
    <location>
        <begin position="26"/>
        <end position="52"/>
    </location>
</feature>
<evidence type="ECO:0000259" key="3">
    <source>
        <dbReference type="PROSITE" id="PS50222"/>
    </source>
</evidence>
<dbReference type="PROSITE" id="PS00018">
    <property type="entry name" value="EF_HAND_1"/>
    <property type="match status" value="1"/>
</dbReference>
<dbReference type="Pfam" id="PF13202">
    <property type="entry name" value="EF-hand_5"/>
    <property type="match status" value="2"/>
</dbReference>
<feature type="region of interest" description="Disordered" evidence="1">
    <location>
        <begin position="53"/>
        <end position="122"/>
    </location>
</feature>
<evidence type="ECO:0000313" key="4">
    <source>
        <dbReference type="EMBL" id="WEK04309.1"/>
    </source>
</evidence>
<evidence type="ECO:0000256" key="1">
    <source>
        <dbReference type="SAM" id="MobiDB-lite"/>
    </source>
</evidence>
<dbReference type="Gene3D" id="1.10.238.10">
    <property type="entry name" value="EF-hand"/>
    <property type="match status" value="1"/>
</dbReference>
<feature type="chain" id="PRO_5042503258" description="EF-hand domain-containing protein" evidence="2">
    <location>
        <begin position="21"/>
        <end position="122"/>
    </location>
</feature>
<gene>
    <name evidence="4" type="ORF">P0Y65_19360</name>
</gene>